<dbReference type="eggNOG" id="ENOG5033EXV">
    <property type="taxonomic scope" value="Bacteria"/>
</dbReference>
<dbReference type="GeneID" id="78249503"/>
<dbReference type="SUPFAM" id="SSF53850">
    <property type="entry name" value="Periplasmic binding protein-like II"/>
    <property type="match status" value="1"/>
</dbReference>
<reference evidence="2 3" key="1">
    <citation type="journal article" date="2013" name="Genome Announc.">
        <title>Whole-Genome Sequence of the Clinical Strain Corynebacterium argentoratense DSM 44202, Isolated from a Human Throat Specimen.</title>
        <authorList>
            <person name="Bomholt C."/>
            <person name="Glaub A."/>
            <person name="Gravermann K."/>
            <person name="Albersmeier A."/>
            <person name="Brinkrolf K."/>
            <person name="Ruckert C."/>
            <person name="Tauch A."/>
        </authorList>
    </citation>
    <scope>NUCLEOTIDE SEQUENCE [LARGE SCALE GENOMIC DNA]</scope>
    <source>
        <strain evidence="2">DSM 44202</strain>
    </source>
</reference>
<gene>
    <name evidence="2" type="ORF">CARG_03440</name>
</gene>
<evidence type="ECO:0000313" key="2">
    <source>
        <dbReference type="EMBL" id="AGU14837.1"/>
    </source>
</evidence>
<sequence length="254" mass="27380">MDARLKLNFFYVTGTAPGKWMERFSERTDYRLDAHESADPLAVLLDPRDVVNDGAVTVGLVRLPDERITDDMHVVRLYEEAPGVAVPKDHELSLLSTITPEDLDELGDAAGVLFEGHGPVPVGEVKAQLDVVAANVGQVIAPRPLLRRLNVSGTVHADYAGSVATPVALVWFKDDDCDMVQDFVGIARGRKQSSSRMAKDAGNKGASRSAQGRGASGAKKRKAQGSKAKNMRKGKASLKGKGGARRRKNSPNQR</sequence>
<dbReference type="Proteomes" id="UP000016943">
    <property type="component" value="Chromosome"/>
</dbReference>
<protein>
    <recommendedName>
        <fullName evidence="4">LysR substrate-binding domain-containing protein</fullName>
    </recommendedName>
</protein>
<dbReference type="AlphaFoldDB" id="U3GYX6"/>
<name>U3GYX6_9CORY</name>
<feature type="compositionally biased region" description="Basic residues" evidence="1">
    <location>
        <begin position="218"/>
        <end position="254"/>
    </location>
</feature>
<dbReference type="HOGENOM" id="CLU_039613_3_2_11"/>
<dbReference type="KEGG" id="caz:CARG_03440"/>
<organism evidence="2 3">
    <name type="scientific">Corynebacterium argentoratense DSM 44202</name>
    <dbReference type="NCBI Taxonomy" id="1348662"/>
    <lineage>
        <taxon>Bacteria</taxon>
        <taxon>Bacillati</taxon>
        <taxon>Actinomycetota</taxon>
        <taxon>Actinomycetes</taxon>
        <taxon>Mycobacteriales</taxon>
        <taxon>Corynebacteriaceae</taxon>
        <taxon>Corynebacterium</taxon>
    </lineage>
</organism>
<evidence type="ECO:0000313" key="3">
    <source>
        <dbReference type="Proteomes" id="UP000016943"/>
    </source>
</evidence>
<feature type="region of interest" description="Disordered" evidence="1">
    <location>
        <begin position="189"/>
        <end position="254"/>
    </location>
</feature>
<dbReference type="CDD" id="cd05466">
    <property type="entry name" value="PBP2_LTTR_substrate"/>
    <property type="match status" value="1"/>
</dbReference>
<proteinExistence type="predicted"/>
<evidence type="ECO:0000256" key="1">
    <source>
        <dbReference type="SAM" id="MobiDB-lite"/>
    </source>
</evidence>
<evidence type="ECO:0008006" key="4">
    <source>
        <dbReference type="Google" id="ProtNLM"/>
    </source>
</evidence>
<dbReference type="RefSeq" id="WP_020975989.1">
    <property type="nucleotide sequence ID" value="NC_022198.1"/>
</dbReference>
<dbReference type="EMBL" id="CP006365">
    <property type="protein sequence ID" value="AGU14837.1"/>
    <property type="molecule type" value="Genomic_DNA"/>
</dbReference>
<dbReference type="PATRIC" id="fig|1348662.3.peg.675"/>
<keyword evidence="3" id="KW-1185">Reference proteome</keyword>
<accession>U3GYX6</accession>
<dbReference type="STRING" id="1348662.CARG_03440"/>